<evidence type="ECO:0000256" key="8">
    <source>
        <dbReference type="ARBA" id="ARBA00024343"/>
    </source>
</evidence>
<dbReference type="InterPro" id="IPR036955">
    <property type="entry name" value="AP2/ERF_dom_sf"/>
</dbReference>
<dbReference type="GO" id="GO:0009873">
    <property type="term" value="P:ethylene-activated signaling pathway"/>
    <property type="evidence" value="ECO:0007669"/>
    <property type="project" value="UniProtKB-KW"/>
</dbReference>
<keyword evidence="4" id="KW-0238">DNA-binding</keyword>
<evidence type="ECO:0000256" key="5">
    <source>
        <dbReference type="ARBA" id="ARBA00023159"/>
    </source>
</evidence>
<dbReference type="GO" id="GO:0005634">
    <property type="term" value="C:nucleus"/>
    <property type="evidence" value="ECO:0007669"/>
    <property type="project" value="UniProtKB-SubCell"/>
</dbReference>
<dbReference type="PROSITE" id="PS51032">
    <property type="entry name" value="AP2_ERF"/>
    <property type="match status" value="1"/>
</dbReference>
<feature type="region of interest" description="Disordered" evidence="9">
    <location>
        <begin position="71"/>
        <end position="108"/>
    </location>
</feature>
<evidence type="ECO:0000256" key="9">
    <source>
        <dbReference type="SAM" id="MobiDB-lite"/>
    </source>
</evidence>
<keyword evidence="2" id="KW-0936">Ethylene signaling pathway</keyword>
<evidence type="ECO:0000256" key="1">
    <source>
        <dbReference type="ARBA" id="ARBA00004123"/>
    </source>
</evidence>
<dbReference type="PRINTS" id="PR00367">
    <property type="entry name" value="ETHRSPELEMNT"/>
</dbReference>
<dbReference type="InterPro" id="IPR016177">
    <property type="entry name" value="DNA-bd_dom_sf"/>
</dbReference>
<evidence type="ECO:0000256" key="7">
    <source>
        <dbReference type="ARBA" id="ARBA00023242"/>
    </source>
</evidence>
<gene>
    <name evidence="11" type="primary">ERF</name>
</gene>
<dbReference type="Gene3D" id="3.30.730.10">
    <property type="entry name" value="AP2/ERF domain"/>
    <property type="match status" value="1"/>
</dbReference>
<protein>
    <submittedName>
        <fullName evidence="11">Ethylene-responsive transcription factor</fullName>
    </submittedName>
</protein>
<keyword evidence="5" id="KW-0010">Activator</keyword>
<comment type="similarity">
    <text evidence="8">Belongs to the AP2/ERF transcription factor family. ERF subfamily.</text>
</comment>
<dbReference type="PANTHER" id="PTHR31190">
    <property type="entry name" value="DNA-BINDING DOMAIN"/>
    <property type="match status" value="1"/>
</dbReference>
<evidence type="ECO:0000256" key="6">
    <source>
        <dbReference type="ARBA" id="ARBA00023163"/>
    </source>
</evidence>
<dbReference type="PANTHER" id="PTHR31190:SF499">
    <property type="entry name" value="ETHYLENE-RESPONSIVE TRANSCRIPTION FACTOR ERF105"/>
    <property type="match status" value="1"/>
</dbReference>
<evidence type="ECO:0000259" key="10">
    <source>
        <dbReference type="PROSITE" id="PS51032"/>
    </source>
</evidence>
<feature type="compositionally biased region" description="Polar residues" evidence="9">
    <location>
        <begin position="73"/>
        <end position="84"/>
    </location>
</feature>
<proteinExistence type="evidence at transcript level"/>
<evidence type="ECO:0000256" key="3">
    <source>
        <dbReference type="ARBA" id="ARBA00023015"/>
    </source>
</evidence>
<evidence type="ECO:0000256" key="4">
    <source>
        <dbReference type="ARBA" id="ARBA00023125"/>
    </source>
</evidence>
<organism evidence="11">
    <name type="scientific">Juglans sigillata</name>
    <dbReference type="NCBI Taxonomy" id="224355"/>
    <lineage>
        <taxon>Eukaryota</taxon>
        <taxon>Viridiplantae</taxon>
        <taxon>Streptophyta</taxon>
        <taxon>Embryophyta</taxon>
        <taxon>Tracheophyta</taxon>
        <taxon>Spermatophyta</taxon>
        <taxon>Magnoliopsida</taxon>
        <taxon>eudicotyledons</taxon>
        <taxon>Gunneridae</taxon>
        <taxon>Pentapetalae</taxon>
        <taxon>rosids</taxon>
        <taxon>fabids</taxon>
        <taxon>Fagales</taxon>
        <taxon>Juglandaceae</taxon>
        <taxon>Juglans</taxon>
    </lineage>
</organism>
<evidence type="ECO:0000313" key="11">
    <source>
        <dbReference type="EMBL" id="ASU91344.1"/>
    </source>
</evidence>
<reference evidence="11" key="1">
    <citation type="submission" date="2016-08" db="EMBL/GenBank/DDBJ databases">
        <title>Molecular cloning and characterization of Cold responsive genes from Juglans sigillata.</title>
        <authorList>
            <person name="Wang Y."/>
            <person name="Ning D.L."/>
        </authorList>
    </citation>
    <scope>NUCLEOTIDE SEQUENCE</scope>
</reference>
<comment type="subcellular location">
    <subcellularLocation>
        <location evidence="1">Nucleus</location>
    </subcellularLocation>
</comment>
<dbReference type="GO" id="GO:0003700">
    <property type="term" value="F:DNA-binding transcription factor activity"/>
    <property type="evidence" value="ECO:0007669"/>
    <property type="project" value="InterPro"/>
</dbReference>
<dbReference type="FunFam" id="3.30.730.10:FF:000001">
    <property type="entry name" value="Ethylene-responsive transcription factor 2"/>
    <property type="match status" value="1"/>
</dbReference>
<dbReference type="AlphaFoldDB" id="A0A286QZ27"/>
<keyword evidence="7" id="KW-0539">Nucleus</keyword>
<feature type="domain" description="AP2/ERF" evidence="10">
    <location>
        <begin position="142"/>
        <end position="200"/>
    </location>
</feature>
<dbReference type="CDD" id="cd00018">
    <property type="entry name" value="AP2"/>
    <property type="match status" value="1"/>
</dbReference>
<dbReference type="InterPro" id="IPR001471">
    <property type="entry name" value="AP2/ERF_dom"/>
</dbReference>
<keyword evidence="3" id="KW-0805">Transcription regulation</keyword>
<dbReference type="Pfam" id="PF00847">
    <property type="entry name" value="AP2"/>
    <property type="match status" value="1"/>
</dbReference>
<name>A0A286QZ27_9ROSI</name>
<evidence type="ECO:0000256" key="2">
    <source>
        <dbReference type="ARBA" id="ARBA00022745"/>
    </source>
</evidence>
<accession>A0A286QZ27</accession>
<dbReference type="GO" id="GO:0006950">
    <property type="term" value="P:response to stress"/>
    <property type="evidence" value="ECO:0007669"/>
    <property type="project" value="UniProtKB-ARBA"/>
</dbReference>
<dbReference type="InterPro" id="IPR044808">
    <property type="entry name" value="ERF_plant"/>
</dbReference>
<dbReference type="SUPFAM" id="SSF54171">
    <property type="entry name" value="DNA-binding domain"/>
    <property type="match status" value="1"/>
</dbReference>
<dbReference type="SMART" id="SM00380">
    <property type="entry name" value="AP2"/>
    <property type="match status" value="1"/>
</dbReference>
<dbReference type="GO" id="GO:0000976">
    <property type="term" value="F:transcription cis-regulatory region binding"/>
    <property type="evidence" value="ECO:0007669"/>
    <property type="project" value="UniProtKB-ARBA"/>
</dbReference>
<dbReference type="EMBL" id="KX657839">
    <property type="protein sequence ID" value="ASU91344.1"/>
    <property type="molecule type" value="mRNA"/>
</dbReference>
<keyword evidence="6" id="KW-0804">Transcription</keyword>
<sequence>MASFLESSTLDLIRQHLLCDFTSMESFISNLDVCNSNISQNQPIQTSELKNGGSNGDIEVSAYLLPKEEPVTYPSSSFNQTNSDLETKPKPFHSNPPQTSNLSHRRPSINVAIPPPTFRLNSQPMLEAGCNPNVSNHSESKHYRGVRRRPWGKFAAEIRDPNRKGSRVWLGTFNTAIEAAKAYDRAAFKLRGSKAILNFPLEFTANTPENNTAEVSVGRKRTRESEIEIEEETNRVVERKEVKEEPVERAREVMAESVSAAVHPLTPSSWTEVWDCEVKGIFSVPPLSPLPPHPSLGYSRLMVI</sequence>